<dbReference type="AlphaFoldDB" id="A0A1Q9DXJ6"/>
<proteinExistence type="predicted"/>
<sequence>MPKNHQAEITAMAALQSTKWEHVEIRVGVRDAELQGIRAQRVKIAKSYPPGVLSLRWLRIWVPGPRKCMPLPEDCFENLIFHAFGRDPGMTMGSYGFINRHDDRLWPEVDDVIEDAERSARYYHVDGVVLRYRFLCGVTRCFKERGGLQAEFEGSTLKALNQDEGGDQGGGIGDASGPVVRLNLHVMNARAKMQYKFAVSQWCQ</sequence>
<gene>
    <name evidence="1" type="ORF">AK812_SmicGene17494</name>
</gene>
<evidence type="ECO:0000313" key="2">
    <source>
        <dbReference type="Proteomes" id="UP000186817"/>
    </source>
</evidence>
<name>A0A1Q9DXJ6_SYMMI</name>
<dbReference type="Proteomes" id="UP000186817">
    <property type="component" value="Unassembled WGS sequence"/>
</dbReference>
<keyword evidence="2" id="KW-1185">Reference proteome</keyword>
<dbReference type="EMBL" id="LSRX01000346">
    <property type="protein sequence ID" value="OLP99904.1"/>
    <property type="molecule type" value="Genomic_DNA"/>
</dbReference>
<comment type="caution">
    <text evidence="1">The sequence shown here is derived from an EMBL/GenBank/DDBJ whole genome shotgun (WGS) entry which is preliminary data.</text>
</comment>
<organism evidence="1 2">
    <name type="scientific">Symbiodinium microadriaticum</name>
    <name type="common">Dinoflagellate</name>
    <name type="synonym">Zooxanthella microadriatica</name>
    <dbReference type="NCBI Taxonomy" id="2951"/>
    <lineage>
        <taxon>Eukaryota</taxon>
        <taxon>Sar</taxon>
        <taxon>Alveolata</taxon>
        <taxon>Dinophyceae</taxon>
        <taxon>Suessiales</taxon>
        <taxon>Symbiodiniaceae</taxon>
        <taxon>Symbiodinium</taxon>
    </lineage>
</organism>
<dbReference type="OrthoDB" id="429458at2759"/>
<accession>A0A1Q9DXJ6</accession>
<evidence type="ECO:0000313" key="1">
    <source>
        <dbReference type="EMBL" id="OLP99904.1"/>
    </source>
</evidence>
<reference evidence="1 2" key="1">
    <citation type="submission" date="2016-02" db="EMBL/GenBank/DDBJ databases">
        <title>Genome analysis of coral dinoflagellate symbionts highlights evolutionary adaptations to a symbiotic lifestyle.</title>
        <authorList>
            <person name="Aranda M."/>
            <person name="Li Y."/>
            <person name="Liew Y.J."/>
            <person name="Baumgarten S."/>
            <person name="Simakov O."/>
            <person name="Wilson M."/>
            <person name="Piel J."/>
            <person name="Ashoor H."/>
            <person name="Bougouffa S."/>
            <person name="Bajic V.B."/>
            <person name="Ryu T."/>
            <person name="Ravasi T."/>
            <person name="Bayer T."/>
            <person name="Micklem G."/>
            <person name="Kim H."/>
            <person name="Bhak J."/>
            <person name="Lajeunesse T.C."/>
            <person name="Voolstra C.R."/>
        </authorList>
    </citation>
    <scope>NUCLEOTIDE SEQUENCE [LARGE SCALE GENOMIC DNA]</scope>
    <source>
        <strain evidence="1 2">CCMP2467</strain>
    </source>
</reference>
<protein>
    <submittedName>
        <fullName evidence="1">Uncharacterized protein</fullName>
    </submittedName>
</protein>